<evidence type="ECO:0000313" key="2">
    <source>
        <dbReference type="Proteomes" id="UP000724584"/>
    </source>
</evidence>
<reference evidence="1 2" key="1">
    <citation type="journal article" date="2021" name="Nat. Commun.">
        <title>Genetic determinants of endophytism in the Arabidopsis root mycobiome.</title>
        <authorList>
            <person name="Mesny F."/>
            <person name="Miyauchi S."/>
            <person name="Thiergart T."/>
            <person name="Pickel B."/>
            <person name="Atanasova L."/>
            <person name="Karlsson M."/>
            <person name="Huettel B."/>
            <person name="Barry K.W."/>
            <person name="Haridas S."/>
            <person name="Chen C."/>
            <person name="Bauer D."/>
            <person name="Andreopoulos W."/>
            <person name="Pangilinan J."/>
            <person name="LaButti K."/>
            <person name="Riley R."/>
            <person name="Lipzen A."/>
            <person name="Clum A."/>
            <person name="Drula E."/>
            <person name="Henrissat B."/>
            <person name="Kohler A."/>
            <person name="Grigoriev I.V."/>
            <person name="Martin F.M."/>
            <person name="Hacquard S."/>
        </authorList>
    </citation>
    <scope>NUCLEOTIDE SEQUENCE [LARGE SCALE GENOMIC DNA]</scope>
    <source>
        <strain evidence="1 2">MPI-SDFR-AT-0079</strain>
    </source>
</reference>
<accession>A0ACB7P860</accession>
<evidence type="ECO:0000313" key="1">
    <source>
        <dbReference type="EMBL" id="KAH6632492.1"/>
    </source>
</evidence>
<keyword evidence="2" id="KW-1185">Reference proteome</keyword>
<protein>
    <submittedName>
        <fullName evidence="1">Uncharacterized protein</fullName>
    </submittedName>
</protein>
<organism evidence="1 2">
    <name type="scientific">Chaetomium tenue</name>
    <dbReference type="NCBI Taxonomy" id="1854479"/>
    <lineage>
        <taxon>Eukaryota</taxon>
        <taxon>Fungi</taxon>
        <taxon>Dikarya</taxon>
        <taxon>Ascomycota</taxon>
        <taxon>Pezizomycotina</taxon>
        <taxon>Sordariomycetes</taxon>
        <taxon>Sordariomycetidae</taxon>
        <taxon>Sordariales</taxon>
        <taxon>Chaetomiaceae</taxon>
        <taxon>Chaetomium</taxon>
    </lineage>
</organism>
<comment type="caution">
    <text evidence="1">The sequence shown here is derived from an EMBL/GenBank/DDBJ whole genome shotgun (WGS) entry which is preliminary data.</text>
</comment>
<gene>
    <name evidence="1" type="ORF">F5144DRAFT_252936</name>
</gene>
<proteinExistence type="predicted"/>
<dbReference type="EMBL" id="JAGIZQ010000004">
    <property type="protein sequence ID" value="KAH6632492.1"/>
    <property type="molecule type" value="Genomic_DNA"/>
</dbReference>
<dbReference type="Proteomes" id="UP000724584">
    <property type="component" value="Unassembled WGS sequence"/>
</dbReference>
<name>A0ACB7P860_9PEZI</name>
<sequence length="505" mass="55428">MHFSSSSRNIHLDFDMGLWLCCESQSVLPTDDDSGWITHRFPLHQNFHVGRDDPKLRYGRDGGFALTDPGHLDKNHVTLTGGTILKARVRARSGPWTDTTMCLDFFLTNMGTTLACSPPEEYLGASVAMVRVSQVWNGHTGHWEVPLTGLCIARDGQLHASSIDLSLHYVNDNGLWKKQKNGRFGDTAKDVGFDYWGNFTCRLKSHGDWGGPIQVDIYKEVRNVDGVLTIDDPAGFWDAKGEFFRILEDIPVLGYAVAVADFARGDPDEAQRALAECTLSTIAAVCSFAATVFLGPVGACLAAAAVNTGAMLAREGMHANMGEPSFFTRSVGSAVAGFFFSEFLVIAGAGLGGLAGAYMELIEEEFVANAMSGFLLKLATWGGKKALKTVTDEEFKFIMTTVIETVMNGGSQEEVQAKVDTEIQRWFEETQAPILKNQIMKKMTSLGYTWDDITIPDDVYKVTVAADYQDEARLQTVIEATVKKIIPDCMSPPPPRSKWGKPSQY</sequence>